<dbReference type="InterPro" id="IPR005793">
    <property type="entry name" value="Formyl_trans_C"/>
</dbReference>
<dbReference type="InterPro" id="IPR011034">
    <property type="entry name" value="Formyl_transferase-like_C_sf"/>
</dbReference>
<dbReference type="PANTHER" id="PTHR11138">
    <property type="entry name" value="METHIONYL-TRNA FORMYLTRANSFERASE"/>
    <property type="match status" value="1"/>
</dbReference>
<dbReference type="Proteomes" id="UP001216139">
    <property type="component" value="Chromosome"/>
</dbReference>
<dbReference type="Pfam" id="PF02911">
    <property type="entry name" value="Formyl_trans_C"/>
    <property type="match status" value="1"/>
</dbReference>
<proteinExistence type="predicted"/>
<sequence length="307" mass="34090">MKVGVISSVELCIPLLQLLQANKIASLLFADVEDRADFTGVAYFCKAAGINVQESGGSDNAVYQWLDMYEPDVVFVLGYKHRIDVKQLPLKLNGRLFNIHFGSLPAYRGPNPVFWQIKNGEAEITATIHQVTAKFDAGPIVWTKAITREDYFTYAQVNRILSYACVEGVGIILQHIIQGKSINGYAQPVAGISYHQRPGIAEVSIDWSKMTAREIVLLINACSSWNKGAITYYNGQELKIMDAFEADAGIKEENNYNPGTIIECADSFKIACINGRILQITMLNLSGIFIPARNAQRFGFVELQQLD</sequence>
<evidence type="ECO:0000259" key="1">
    <source>
        <dbReference type="Pfam" id="PF00551"/>
    </source>
</evidence>
<evidence type="ECO:0000313" key="4">
    <source>
        <dbReference type="Proteomes" id="UP001216139"/>
    </source>
</evidence>
<accession>A0ABY7T6U4</accession>
<dbReference type="SUPFAM" id="SSF53328">
    <property type="entry name" value="Formyltransferase"/>
    <property type="match status" value="1"/>
</dbReference>
<feature type="domain" description="Formyl transferase C-terminal" evidence="2">
    <location>
        <begin position="204"/>
        <end position="285"/>
    </location>
</feature>
<dbReference type="EMBL" id="CP117167">
    <property type="protein sequence ID" value="WCT11938.1"/>
    <property type="molecule type" value="Genomic_DNA"/>
</dbReference>
<dbReference type="PANTHER" id="PTHR11138:SF5">
    <property type="entry name" value="METHIONYL-TRNA FORMYLTRANSFERASE, MITOCHONDRIAL"/>
    <property type="match status" value="1"/>
</dbReference>
<dbReference type="Pfam" id="PF00551">
    <property type="entry name" value="Formyl_trans_N"/>
    <property type="match status" value="1"/>
</dbReference>
<dbReference type="RefSeq" id="WP_273630142.1">
    <property type="nucleotide sequence ID" value="NZ_CP117167.1"/>
</dbReference>
<dbReference type="SUPFAM" id="SSF50486">
    <property type="entry name" value="FMT C-terminal domain-like"/>
    <property type="match status" value="1"/>
</dbReference>
<dbReference type="InterPro" id="IPR002376">
    <property type="entry name" value="Formyl_transf_N"/>
</dbReference>
<protein>
    <submittedName>
        <fullName evidence="3">Formyltransferase family protein</fullName>
    </submittedName>
</protein>
<dbReference type="Gene3D" id="3.40.50.12230">
    <property type="match status" value="1"/>
</dbReference>
<dbReference type="InterPro" id="IPR036477">
    <property type="entry name" value="Formyl_transf_N_sf"/>
</dbReference>
<feature type="domain" description="Formyl transferase N-terminal" evidence="1">
    <location>
        <begin position="44"/>
        <end position="146"/>
    </location>
</feature>
<gene>
    <name evidence="3" type="ORF">PQO05_24710</name>
</gene>
<evidence type="ECO:0000313" key="3">
    <source>
        <dbReference type="EMBL" id="WCT11938.1"/>
    </source>
</evidence>
<reference evidence="3 4" key="1">
    <citation type="submission" date="2023-02" db="EMBL/GenBank/DDBJ databases">
        <title>Genome sequence of Mucilaginibacter jinjuensis strain KACC 16571.</title>
        <authorList>
            <person name="Kim S."/>
            <person name="Heo J."/>
            <person name="Kwon S.-W."/>
        </authorList>
    </citation>
    <scope>NUCLEOTIDE SEQUENCE [LARGE SCALE GENOMIC DNA]</scope>
    <source>
        <strain evidence="3 4">KACC 16571</strain>
    </source>
</reference>
<evidence type="ECO:0000259" key="2">
    <source>
        <dbReference type="Pfam" id="PF02911"/>
    </source>
</evidence>
<keyword evidence="4" id="KW-1185">Reference proteome</keyword>
<organism evidence="3 4">
    <name type="scientific">Mucilaginibacter jinjuensis</name>
    <dbReference type="NCBI Taxonomy" id="1176721"/>
    <lineage>
        <taxon>Bacteria</taxon>
        <taxon>Pseudomonadati</taxon>
        <taxon>Bacteroidota</taxon>
        <taxon>Sphingobacteriia</taxon>
        <taxon>Sphingobacteriales</taxon>
        <taxon>Sphingobacteriaceae</taxon>
        <taxon>Mucilaginibacter</taxon>
    </lineage>
</organism>
<name>A0ABY7T6U4_9SPHI</name>